<sequence>MHAVTYTVVDSSSVAGKLLVVLASLVNSVVTFVQRSSMHAHSNSTPPRRRTLAMERARAKRARAVAAAPPPSRRSSLRESLRLQRIFVRTSYSRALTDVPCINIA</sequence>
<proteinExistence type="predicted"/>
<name>A0AAD7BGR9_9AGAR</name>
<accession>A0AAD7BGR9</accession>
<dbReference type="EMBL" id="JARKIF010000017">
    <property type="protein sequence ID" value="KAJ7620341.1"/>
    <property type="molecule type" value="Genomic_DNA"/>
</dbReference>
<evidence type="ECO:0000313" key="2">
    <source>
        <dbReference type="Proteomes" id="UP001221142"/>
    </source>
</evidence>
<organism evidence="1 2">
    <name type="scientific">Roridomyces roridus</name>
    <dbReference type="NCBI Taxonomy" id="1738132"/>
    <lineage>
        <taxon>Eukaryota</taxon>
        <taxon>Fungi</taxon>
        <taxon>Dikarya</taxon>
        <taxon>Basidiomycota</taxon>
        <taxon>Agaricomycotina</taxon>
        <taxon>Agaricomycetes</taxon>
        <taxon>Agaricomycetidae</taxon>
        <taxon>Agaricales</taxon>
        <taxon>Marasmiineae</taxon>
        <taxon>Mycenaceae</taxon>
        <taxon>Roridomyces</taxon>
    </lineage>
</organism>
<evidence type="ECO:0000313" key="1">
    <source>
        <dbReference type="EMBL" id="KAJ7620341.1"/>
    </source>
</evidence>
<dbReference type="Proteomes" id="UP001221142">
    <property type="component" value="Unassembled WGS sequence"/>
</dbReference>
<keyword evidence="2" id="KW-1185">Reference proteome</keyword>
<gene>
    <name evidence="1" type="ORF">FB45DRAFT_871370</name>
</gene>
<dbReference type="AlphaFoldDB" id="A0AAD7BGR9"/>
<comment type="caution">
    <text evidence="1">The sequence shown here is derived from an EMBL/GenBank/DDBJ whole genome shotgun (WGS) entry which is preliminary data.</text>
</comment>
<reference evidence="1" key="1">
    <citation type="submission" date="2023-03" db="EMBL/GenBank/DDBJ databases">
        <title>Massive genome expansion in bonnet fungi (Mycena s.s.) driven by repeated elements and novel gene families across ecological guilds.</title>
        <authorList>
            <consortium name="Lawrence Berkeley National Laboratory"/>
            <person name="Harder C.B."/>
            <person name="Miyauchi S."/>
            <person name="Viragh M."/>
            <person name="Kuo A."/>
            <person name="Thoen E."/>
            <person name="Andreopoulos B."/>
            <person name="Lu D."/>
            <person name="Skrede I."/>
            <person name="Drula E."/>
            <person name="Henrissat B."/>
            <person name="Morin E."/>
            <person name="Kohler A."/>
            <person name="Barry K."/>
            <person name="LaButti K."/>
            <person name="Morin E."/>
            <person name="Salamov A."/>
            <person name="Lipzen A."/>
            <person name="Mereny Z."/>
            <person name="Hegedus B."/>
            <person name="Baldrian P."/>
            <person name="Stursova M."/>
            <person name="Weitz H."/>
            <person name="Taylor A."/>
            <person name="Grigoriev I.V."/>
            <person name="Nagy L.G."/>
            <person name="Martin F."/>
            <person name="Kauserud H."/>
        </authorList>
    </citation>
    <scope>NUCLEOTIDE SEQUENCE</scope>
    <source>
        <strain evidence="1">9284</strain>
    </source>
</reference>
<protein>
    <submittedName>
        <fullName evidence="1">Uncharacterized protein</fullName>
    </submittedName>
</protein>